<keyword evidence="4" id="KW-1185">Reference proteome</keyword>
<dbReference type="InterPro" id="IPR040256">
    <property type="entry name" value="At4g02000-like"/>
</dbReference>
<evidence type="ECO:0000259" key="3">
    <source>
        <dbReference type="PROSITE" id="PS50158"/>
    </source>
</evidence>
<dbReference type="SUPFAM" id="SSF56219">
    <property type="entry name" value="DNase I-like"/>
    <property type="match status" value="1"/>
</dbReference>
<keyword evidence="1" id="KW-0479">Metal-binding</keyword>
<dbReference type="RefSeq" id="XP_071926923.1">
    <property type="nucleotide sequence ID" value="XM_072070822.1"/>
</dbReference>
<feature type="compositionally biased region" description="Basic and acidic residues" evidence="2">
    <location>
        <begin position="199"/>
        <end position="210"/>
    </location>
</feature>
<evidence type="ECO:0000313" key="4">
    <source>
        <dbReference type="Proteomes" id="UP001652660"/>
    </source>
</evidence>
<evidence type="ECO:0000256" key="1">
    <source>
        <dbReference type="PROSITE-ProRule" id="PRU00047"/>
    </source>
</evidence>
<feature type="region of interest" description="Disordered" evidence="2">
    <location>
        <begin position="166"/>
        <end position="214"/>
    </location>
</feature>
<organism evidence="4 5">
    <name type="scientific">Coffea arabica</name>
    <name type="common">Arabian coffee</name>
    <dbReference type="NCBI Taxonomy" id="13443"/>
    <lineage>
        <taxon>Eukaryota</taxon>
        <taxon>Viridiplantae</taxon>
        <taxon>Streptophyta</taxon>
        <taxon>Embryophyta</taxon>
        <taxon>Tracheophyta</taxon>
        <taxon>Spermatophyta</taxon>
        <taxon>Magnoliopsida</taxon>
        <taxon>eudicotyledons</taxon>
        <taxon>Gunneridae</taxon>
        <taxon>Pentapetalae</taxon>
        <taxon>asterids</taxon>
        <taxon>lamiids</taxon>
        <taxon>Gentianales</taxon>
        <taxon>Rubiaceae</taxon>
        <taxon>Ixoroideae</taxon>
        <taxon>Gardenieae complex</taxon>
        <taxon>Bertiereae - Coffeeae clade</taxon>
        <taxon>Coffeeae</taxon>
        <taxon>Coffea</taxon>
    </lineage>
</organism>
<dbReference type="PROSITE" id="PS50158">
    <property type="entry name" value="ZF_CCHC"/>
    <property type="match status" value="1"/>
</dbReference>
<dbReference type="SUPFAM" id="SSF57756">
    <property type="entry name" value="Retrovirus zinc finger-like domains"/>
    <property type="match status" value="1"/>
</dbReference>
<name>A0ABM4W554_COFAR</name>
<dbReference type="InterPro" id="IPR036691">
    <property type="entry name" value="Endo/exonu/phosph_ase_sf"/>
</dbReference>
<dbReference type="Gene3D" id="3.60.10.10">
    <property type="entry name" value="Endonuclease/exonuclease/phosphatase"/>
    <property type="match status" value="1"/>
</dbReference>
<keyword evidence="1" id="KW-0862">Zinc</keyword>
<dbReference type="PANTHER" id="PTHR31286">
    <property type="entry name" value="GLYCINE-RICH CELL WALL STRUCTURAL PROTEIN 1.8-LIKE"/>
    <property type="match status" value="1"/>
</dbReference>
<feature type="compositionally biased region" description="Basic and acidic residues" evidence="2">
    <location>
        <begin position="176"/>
        <end position="185"/>
    </location>
</feature>
<feature type="domain" description="CCHC-type" evidence="3">
    <location>
        <begin position="109"/>
        <end position="123"/>
    </location>
</feature>
<evidence type="ECO:0000256" key="2">
    <source>
        <dbReference type="SAM" id="MobiDB-lite"/>
    </source>
</evidence>
<evidence type="ECO:0000313" key="5">
    <source>
        <dbReference type="RefSeq" id="XP_071926923.1"/>
    </source>
</evidence>
<reference evidence="5" key="1">
    <citation type="submission" date="2025-08" db="UniProtKB">
        <authorList>
            <consortium name="RefSeq"/>
        </authorList>
    </citation>
    <scope>IDENTIFICATION</scope>
    <source>
        <tissue evidence="5">Leaves</tissue>
    </source>
</reference>
<protein>
    <recommendedName>
        <fullName evidence="3">CCHC-type domain-containing protein</fullName>
    </recommendedName>
</protein>
<dbReference type="InterPro" id="IPR001878">
    <property type="entry name" value="Znf_CCHC"/>
</dbReference>
<sequence>MASRMIFLKPWTPDLDVKKMDLESIPVWIRLPHLKLHYYTETNLSKFASFVGNSLYTDKQSADQSPVAYARICVELHIDTIRPDSIPYINEHGQLEYQEIEYEWNPPSCLKCQKFGHLVQQCPLALQASTKWMPKATSQSETGYKQDTIRQILVPDELFSPKPVESVAETITEQQGEQKEDRLETDNAAEVTTEQQGKQTEERLETDRQHTQQTKELYSVALKRNAKGTAKMEIQPIGMVNMRNSYSPLDNTDNSQVIEVQDEKLGGGARKKWQLFRNGVPGSVSRIWVAWNSSIVHCSLLIIHQQAISYLVDTHEGQIFILTIVYGANKTEQRKGLWQHLRQIWATIGNSPWLIFGDFNAIRTSTERIGCSDFDLGAMEDFNNCLDALDVIEYPSKGCFFTWCNTREVEDKIYRELIGF</sequence>
<accession>A0ABM4W554</accession>
<keyword evidence="1" id="KW-0863">Zinc-finger</keyword>
<dbReference type="PANTHER" id="PTHR31286:SF165">
    <property type="entry name" value="DUF4283 DOMAIN-CONTAINING PROTEIN"/>
    <property type="match status" value="1"/>
</dbReference>
<dbReference type="GeneID" id="113716588"/>
<dbReference type="Proteomes" id="UP001652660">
    <property type="component" value="Chromosome 11c"/>
</dbReference>
<gene>
    <name evidence="5" type="primary">LOC113716588</name>
</gene>
<dbReference type="InterPro" id="IPR036875">
    <property type="entry name" value="Znf_CCHC_sf"/>
</dbReference>
<proteinExistence type="predicted"/>